<accession>A0A1I8HTV2</accession>
<dbReference type="Proteomes" id="UP000095280">
    <property type="component" value="Unplaced"/>
</dbReference>
<evidence type="ECO:0000313" key="3">
    <source>
        <dbReference type="WBParaSite" id="maker-uti_cns_0008031-snap-gene-0.5-mRNA-1"/>
    </source>
</evidence>
<evidence type="ECO:0000313" key="4">
    <source>
        <dbReference type="WBParaSite" id="maker-uti_cns_0018030-snap-gene-0.2-mRNA-1"/>
    </source>
</evidence>
<evidence type="ECO:0000256" key="1">
    <source>
        <dbReference type="SAM" id="MobiDB-lite"/>
    </source>
</evidence>
<dbReference type="WBParaSite" id="maker-uti_cns_0008031-snap-gene-0.5-mRNA-1">
    <property type="protein sequence ID" value="maker-uti_cns_0008031-snap-gene-0.5-mRNA-1"/>
    <property type="gene ID" value="maker-uti_cns_0008031-snap-gene-0.5"/>
</dbReference>
<organism evidence="2 3">
    <name type="scientific">Macrostomum lignano</name>
    <dbReference type="NCBI Taxonomy" id="282301"/>
    <lineage>
        <taxon>Eukaryota</taxon>
        <taxon>Metazoa</taxon>
        <taxon>Spiralia</taxon>
        <taxon>Lophotrochozoa</taxon>
        <taxon>Platyhelminthes</taxon>
        <taxon>Rhabditophora</taxon>
        <taxon>Macrostomorpha</taxon>
        <taxon>Macrostomida</taxon>
        <taxon>Macrostomidae</taxon>
        <taxon>Macrostomum</taxon>
    </lineage>
</organism>
<reference evidence="3 4" key="1">
    <citation type="submission" date="2016-11" db="UniProtKB">
        <authorList>
            <consortium name="WormBaseParasite"/>
        </authorList>
    </citation>
    <scope>IDENTIFICATION</scope>
</reference>
<dbReference type="WBParaSite" id="maker-uti_cns_0018030-snap-gene-0.2-mRNA-1">
    <property type="protein sequence ID" value="maker-uti_cns_0018030-snap-gene-0.2-mRNA-1"/>
    <property type="gene ID" value="maker-uti_cns_0018030-snap-gene-0.2"/>
</dbReference>
<feature type="region of interest" description="Disordered" evidence="1">
    <location>
        <begin position="1"/>
        <end position="26"/>
    </location>
</feature>
<dbReference type="AlphaFoldDB" id="A0A1I8HTV2"/>
<evidence type="ECO:0000313" key="2">
    <source>
        <dbReference type="Proteomes" id="UP000095280"/>
    </source>
</evidence>
<name>A0A1I8HTV2_9PLAT</name>
<keyword evidence="2" id="KW-1185">Reference proteome</keyword>
<protein>
    <submittedName>
        <fullName evidence="3 4">Uncharacterized protein</fullName>
    </submittedName>
</protein>
<proteinExistence type="predicted"/>
<sequence>MGDHNIQGFDKVSTCSSGSGQPGDVL</sequence>